<dbReference type="Pfam" id="PF09019">
    <property type="entry name" value="EcoRII-C"/>
    <property type="match status" value="1"/>
</dbReference>
<evidence type="ECO:0000313" key="4">
    <source>
        <dbReference type="Proteomes" id="UP000236286"/>
    </source>
</evidence>
<evidence type="ECO:0000259" key="1">
    <source>
        <dbReference type="Pfam" id="PF09019"/>
    </source>
</evidence>
<keyword evidence="3" id="KW-0255">Endonuclease</keyword>
<dbReference type="InterPro" id="IPR015300">
    <property type="entry name" value="DNA-bd_pseudobarrel_sf"/>
</dbReference>
<keyword evidence="3" id="KW-0378">Hydrolase</keyword>
<dbReference type="EMBL" id="PDZR01000001">
    <property type="protein sequence ID" value="PNG27655.1"/>
    <property type="molecule type" value="Genomic_DNA"/>
</dbReference>
<dbReference type="REBASE" id="259758">
    <property type="entry name" value="MsiTVCORF1700P"/>
</dbReference>
<dbReference type="GO" id="GO:0009036">
    <property type="term" value="F:type II site-specific deoxyribonuclease activity"/>
    <property type="evidence" value="ECO:0007669"/>
    <property type="project" value="InterPro"/>
</dbReference>
<dbReference type="Pfam" id="PF09217">
    <property type="entry name" value="EcoRII-N"/>
    <property type="match status" value="1"/>
</dbReference>
<protein>
    <submittedName>
        <fullName evidence="3">Type II restriction endonuclease</fullName>
    </submittedName>
</protein>
<name>A0A2J7TLK3_METSI</name>
<dbReference type="InterPro" id="IPR015109">
    <property type="entry name" value="Restrct_endonuc_II_EcoRII_C"/>
</dbReference>
<dbReference type="InterPro" id="IPR011335">
    <property type="entry name" value="Restrct_endonuc-II-like"/>
</dbReference>
<accession>A0A2J7TLK3</accession>
<dbReference type="Gene3D" id="2.40.330.10">
    <property type="entry name" value="DNA-binding pseudobarrel domain"/>
    <property type="match status" value="1"/>
</dbReference>
<dbReference type="SUPFAM" id="SSF101936">
    <property type="entry name" value="DNA-binding pseudobarrel domain"/>
    <property type="match status" value="1"/>
</dbReference>
<gene>
    <name evidence="3" type="ORF">CR492_01710</name>
</gene>
<organism evidence="3 4">
    <name type="scientific">Methylocella silvestris</name>
    <dbReference type="NCBI Taxonomy" id="199596"/>
    <lineage>
        <taxon>Bacteria</taxon>
        <taxon>Pseudomonadati</taxon>
        <taxon>Pseudomonadota</taxon>
        <taxon>Alphaproteobacteria</taxon>
        <taxon>Hyphomicrobiales</taxon>
        <taxon>Beijerinckiaceae</taxon>
        <taxon>Methylocella</taxon>
    </lineage>
</organism>
<dbReference type="GO" id="GO:0009307">
    <property type="term" value="P:DNA restriction-modification system"/>
    <property type="evidence" value="ECO:0007669"/>
    <property type="project" value="InterPro"/>
</dbReference>
<dbReference type="AlphaFoldDB" id="A0A2J7TLK3"/>
<dbReference type="Gene3D" id="3.40.91.80">
    <property type="match status" value="1"/>
</dbReference>
<dbReference type="Proteomes" id="UP000236286">
    <property type="component" value="Unassembled WGS sequence"/>
</dbReference>
<dbReference type="SUPFAM" id="SSF52980">
    <property type="entry name" value="Restriction endonuclease-like"/>
    <property type="match status" value="1"/>
</dbReference>
<dbReference type="InterPro" id="IPR023372">
    <property type="entry name" value="Rest_endonuc_II_EcoRII_N"/>
</dbReference>
<evidence type="ECO:0000313" key="3">
    <source>
        <dbReference type="EMBL" id="PNG27655.1"/>
    </source>
</evidence>
<reference evidence="3 4" key="1">
    <citation type="submission" date="2017-10" db="EMBL/GenBank/DDBJ databases">
        <title>Genome announcement of Methylocella silvestris TVC from permafrost.</title>
        <authorList>
            <person name="Wang J."/>
            <person name="Geng K."/>
            <person name="Ul-Haque F."/>
            <person name="Crombie A.T."/>
            <person name="Street L.E."/>
            <person name="Wookey P.A."/>
            <person name="Murrell J.C."/>
            <person name="Pratscher J."/>
        </authorList>
    </citation>
    <scope>NUCLEOTIDE SEQUENCE [LARGE SCALE GENOMIC DNA]</scope>
    <source>
        <strain evidence="3 4">TVC</strain>
    </source>
</reference>
<evidence type="ECO:0000259" key="2">
    <source>
        <dbReference type="Pfam" id="PF09217"/>
    </source>
</evidence>
<feature type="domain" description="Restriction endonuclease type II EcoRII C-terminal" evidence="1">
    <location>
        <begin position="236"/>
        <end position="403"/>
    </location>
</feature>
<keyword evidence="3" id="KW-0540">Nuclease</keyword>
<dbReference type="RefSeq" id="WP_102841963.1">
    <property type="nucleotide sequence ID" value="NZ_PDZR01000001.1"/>
</dbReference>
<dbReference type="OrthoDB" id="9797574at2"/>
<dbReference type="InterPro" id="IPR038365">
    <property type="entry name" value="EcoRII_C_sf"/>
</dbReference>
<comment type="caution">
    <text evidence="3">The sequence shown here is derived from an EMBL/GenBank/DDBJ whole genome shotgun (WGS) entry which is preliminary data.</text>
</comment>
<dbReference type="GO" id="GO:0003677">
    <property type="term" value="F:DNA binding"/>
    <property type="evidence" value="ECO:0007669"/>
    <property type="project" value="InterPro"/>
</dbReference>
<feature type="domain" description="Restriction endonuclease type II EcoRII N-terminal" evidence="2">
    <location>
        <begin position="16"/>
        <end position="167"/>
    </location>
</feature>
<proteinExistence type="predicted"/>
<sequence length="414" mass="46748">MALADVTDWMDEYGRPGVIWYAKRLSANDTLATNAHQAGPYFPKDLLFRIFPALNRPEAENPDIRFDLYIDSHPDHRKVRAVWYNNAFRGGTRNETRLTGFGGASSALLDPDSTGSLAIFAFVSNADSETMECHVWVCGGEGTEADLFEERLGPVEPKQFVVWTPGELAPRFDLFATMVATPTTCHLQTSEIPVQWFKKFPSGEEIIRRTIAKRPPVGMNPDVRILRRRQCEYEMFLSIEQAVFLPRITSGFTSVDGFLSLAQTILQSRKSRSGNSLELHVREIMSEEGLVSGISFTHRPVVEGGKRPDFLFPSQADYDNFEFPASKLRMLAAKTTCKDRWRQVINEADRIRIKHLLTLQEGVSEGQFREMTDAGVRLVVPAGLHRAFPNSVRPHLITFESFIGEIRMLASPHQ</sequence>